<name>A0A4C1V2K4_EUMVA</name>
<feature type="region of interest" description="Disordered" evidence="1">
    <location>
        <begin position="54"/>
        <end position="117"/>
    </location>
</feature>
<gene>
    <name evidence="2" type="ORF">EVAR_25578_1</name>
</gene>
<accession>A0A4C1V2K4</accession>
<keyword evidence="3" id="KW-1185">Reference proteome</keyword>
<feature type="compositionally biased region" description="Basic residues" evidence="1">
    <location>
        <begin position="88"/>
        <end position="101"/>
    </location>
</feature>
<dbReference type="Proteomes" id="UP000299102">
    <property type="component" value="Unassembled WGS sequence"/>
</dbReference>
<evidence type="ECO:0000256" key="1">
    <source>
        <dbReference type="SAM" id="MobiDB-lite"/>
    </source>
</evidence>
<protein>
    <submittedName>
        <fullName evidence="2">Uncharacterized protein</fullName>
    </submittedName>
</protein>
<reference evidence="2 3" key="1">
    <citation type="journal article" date="2019" name="Commun. Biol.">
        <title>The bagworm genome reveals a unique fibroin gene that provides high tensile strength.</title>
        <authorList>
            <person name="Kono N."/>
            <person name="Nakamura H."/>
            <person name="Ohtoshi R."/>
            <person name="Tomita M."/>
            <person name="Numata K."/>
            <person name="Arakawa K."/>
        </authorList>
    </citation>
    <scope>NUCLEOTIDE SEQUENCE [LARGE SCALE GENOMIC DNA]</scope>
</reference>
<evidence type="ECO:0000313" key="2">
    <source>
        <dbReference type="EMBL" id="GBP32324.1"/>
    </source>
</evidence>
<evidence type="ECO:0000313" key="3">
    <source>
        <dbReference type="Proteomes" id="UP000299102"/>
    </source>
</evidence>
<dbReference type="EMBL" id="BGZK01000258">
    <property type="protein sequence ID" value="GBP32324.1"/>
    <property type="molecule type" value="Genomic_DNA"/>
</dbReference>
<organism evidence="2 3">
    <name type="scientific">Eumeta variegata</name>
    <name type="common">Bagworm moth</name>
    <name type="synonym">Eumeta japonica</name>
    <dbReference type="NCBI Taxonomy" id="151549"/>
    <lineage>
        <taxon>Eukaryota</taxon>
        <taxon>Metazoa</taxon>
        <taxon>Ecdysozoa</taxon>
        <taxon>Arthropoda</taxon>
        <taxon>Hexapoda</taxon>
        <taxon>Insecta</taxon>
        <taxon>Pterygota</taxon>
        <taxon>Neoptera</taxon>
        <taxon>Endopterygota</taxon>
        <taxon>Lepidoptera</taxon>
        <taxon>Glossata</taxon>
        <taxon>Ditrysia</taxon>
        <taxon>Tineoidea</taxon>
        <taxon>Psychidae</taxon>
        <taxon>Oiketicinae</taxon>
        <taxon>Eumeta</taxon>
    </lineage>
</organism>
<proteinExistence type="predicted"/>
<comment type="caution">
    <text evidence="2">The sequence shown here is derived from an EMBL/GenBank/DDBJ whole genome shotgun (WGS) entry which is preliminary data.</text>
</comment>
<sequence>MLPVSWVGINYLMDGEVGQWNFHSQNENNSEGCYFTSELYESVFIQSDVETETAASSHAARRTRQGVARIRIMDSRKKKKYPSASPHRPAHRSNSKNPPRRSIHESTRARPPGALGGSTAVCRIKRRLVNSSHTKYAQLEPAVAAPPRAASLRRGPEPGGAHARLLRTRRFALKLSHVARDAVTILRFL</sequence>
<dbReference type="AlphaFoldDB" id="A0A4C1V2K4"/>